<evidence type="ECO:0000259" key="4">
    <source>
        <dbReference type="Pfam" id="PF11954"/>
    </source>
</evidence>
<gene>
    <name evidence="5" type="ORF">BC659_2489</name>
</gene>
<dbReference type="OrthoDB" id="1522765at2"/>
<feature type="domain" description="Peptidase S12 Pab87-related C-terminal" evidence="4">
    <location>
        <begin position="417"/>
        <end position="514"/>
    </location>
</feature>
<evidence type="ECO:0000313" key="5">
    <source>
        <dbReference type="EMBL" id="TDO27170.1"/>
    </source>
</evidence>
<feature type="region of interest" description="Disordered" evidence="1">
    <location>
        <begin position="406"/>
        <end position="427"/>
    </location>
</feature>
<dbReference type="PANTHER" id="PTHR46825">
    <property type="entry name" value="D-ALANYL-D-ALANINE-CARBOXYPEPTIDASE/ENDOPEPTIDASE AMPH"/>
    <property type="match status" value="1"/>
</dbReference>
<dbReference type="Proteomes" id="UP000295741">
    <property type="component" value="Unassembled WGS sequence"/>
</dbReference>
<evidence type="ECO:0000256" key="2">
    <source>
        <dbReference type="SAM" id="SignalP"/>
    </source>
</evidence>
<protein>
    <submittedName>
        <fullName evidence="5">CubicO group peptidase (Beta-lactamase class C family)</fullName>
    </submittedName>
</protein>
<keyword evidence="2" id="KW-0732">Signal</keyword>
<evidence type="ECO:0000313" key="6">
    <source>
        <dbReference type="Proteomes" id="UP000295741"/>
    </source>
</evidence>
<dbReference type="InterPro" id="IPR021860">
    <property type="entry name" value="Peptidase_S12_Pab87-rel_C"/>
</dbReference>
<dbReference type="AlphaFoldDB" id="A0A4R6IWS2"/>
<dbReference type="SUPFAM" id="SSF56601">
    <property type="entry name" value="beta-lactamase/transpeptidase-like"/>
    <property type="match status" value="1"/>
</dbReference>
<dbReference type="InterPro" id="IPR050491">
    <property type="entry name" value="AmpC-like"/>
</dbReference>
<feature type="compositionally biased region" description="Polar residues" evidence="1">
    <location>
        <begin position="412"/>
        <end position="427"/>
    </location>
</feature>
<evidence type="ECO:0000259" key="3">
    <source>
        <dbReference type="Pfam" id="PF00144"/>
    </source>
</evidence>
<feature type="domain" description="Beta-lactamase-related" evidence="3">
    <location>
        <begin position="42"/>
        <end position="372"/>
    </location>
</feature>
<dbReference type="Gene3D" id="2.40.128.600">
    <property type="match status" value="1"/>
</dbReference>
<keyword evidence="6" id="KW-1185">Reference proteome</keyword>
<feature type="chain" id="PRO_5020259044" evidence="2">
    <location>
        <begin position="25"/>
        <end position="612"/>
    </location>
</feature>
<dbReference type="Pfam" id="PF11954">
    <property type="entry name" value="DUF3471"/>
    <property type="match status" value="1"/>
</dbReference>
<organism evidence="5 6">
    <name type="scientific">Sediminibacterium goheungense</name>
    <dbReference type="NCBI Taxonomy" id="1086393"/>
    <lineage>
        <taxon>Bacteria</taxon>
        <taxon>Pseudomonadati</taxon>
        <taxon>Bacteroidota</taxon>
        <taxon>Chitinophagia</taxon>
        <taxon>Chitinophagales</taxon>
        <taxon>Chitinophagaceae</taxon>
        <taxon>Sediminibacterium</taxon>
    </lineage>
</organism>
<accession>A0A4R6IWS2</accession>
<dbReference type="Gene3D" id="3.40.710.10">
    <property type="entry name" value="DD-peptidase/beta-lactamase superfamily"/>
    <property type="match status" value="1"/>
</dbReference>
<dbReference type="InterPro" id="IPR012338">
    <property type="entry name" value="Beta-lactam/transpept-like"/>
</dbReference>
<dbReference type="EMBL" id="SNWP01000011">
    <property type="protein sequence ID" value="TDO27170.1"/>
    <property type="molecule type" value="Genomic_DNA"/>
</dbReference>
<dbReference type="InterPro" id="IPR001466">
    <property type="entry name" value="Beta-lactam-related"/>
</dbReference>
<reference evidence="5 6" key="1">
    <citation type="submission" date="2019-03" db="EMBL/GenBank/DDBJ databases">
        <title>Genomic Encyclopedia of Archaeal and Bacterial Type Strains, Phase II (KMG-II): from individual species to whole genera.</title>
        <authorList>
            <person name="Goeker M."/>
        </authorList>
    </citation>
    <scope>NUCLEOTIDE SEQUENCE [LARGE SCALE GENOMIC DNA]</scope>
    <source>
        <strain evidence="5 6">DSM 28323</strain>
    </source>
</reference>
<evidence type="ECO:0000256" key="1">
    <source>
        <dbReference type="SAM" id="MobiDB-lite"/>
    </source>
</evidence>
<feature type="signal peptide" evidence="2">
    <location>
        <begin position="1"/>
        <end position="24"/>
    </location>
</feature>
<proteinExistence type="predicted"/>
<sequence>MLKTTAMRSFFMLVAACMAVSAYAQKKNNSILLNDRFAGLDTAFERVLKDQLAAGFAVAVVEKDKIVYAKGFGFRDYEKKLPVTPNTLFAIGSCTKAFTSSLLGILQKEKKIDFDEPAVKYLPSLKFYNEDMDKHISIRDMMSHRTGLPRHDYSWYLFKTNSRDSLLQRIRYQEPSFGIRERWQYNNFMFLTQGLIAEKLTGKSWEENITTYLFRPLGMTRSNTSIEALTKDPDAAIGYGIKKDSIIDKLDYYPINAMGPAGSINSSVNEMAKWVITWINSGKYEGKEILPASYVNNAMSAQMVSGSGLPSKERTDVFFSSYGMGWSLSSYKGHYRVEHGGNIDGFSASTCFFPTDSIGIIVLTNQNASSVTSIVRNMIADRLLKLPYFDWNKDILESNKKAKEAAKAAEKTTSSNQQKNTRPSHALQNYEGIYTHPGYGSMELIVRNDSLFGYIGANDVTWLKHYHFDIFSPFNIDKDGSIDTSANSPLKFQFFMNEAGEINALSLKLEPTLDALKFYRSPRTIKTNAGDLQKYTGDYELNGVTVKVSVKSNTLFTLVPGQPEYEMSALGNDRFALKIAPGYYVQFEVKDNEVTQLTFQQPNGNFVAKRKK</sequence>
<name>A0A4R6IWS2_9BACT</name>
<comment type="caution">
    <text evidence="5">The sequence shown here is derived from an EMBL/GenBank/DDBJ whole genome shotgun (WGS) entry which is preliminary data.</text>
</comment>
<dbReference type="Pfam" id="PF00144">
    <property type="entry name" value="Beta-lactamase"/>
    <property type="match status" value="1"/>
</dbReference>
<dbReference type="PANTHER" id="PTHR46825:SF15">
    <property type="entry name" value="BETA-LACTAMASE-RELATED DOMAIN-CONTAINING PROTEIN"/>
    <property type="match status" value="1"/>
</dbReference>